<name>A0A8T8SGM0_9BASI</name>
<gene>
    <name evidence="2" type="ORF">A4X13_0g8265</name>
</gene>
<organism evidence="2 3">
    <name type="scientific">Tilletia indica</name>
    <dbReference type="NCBI Taxonomy" id="43049"/>
    <lineage>
        <taxon>Eukaryota</taxon>
        <taxon>Fungi</taxon>
        <taxon>Dikarya</taxon>
        <taxon>Basidiomycota</taxon>
        <taxon>Ustilaginomycotina</taxon>
        <taxon>Exobasidiomycetes</taxon>
        <taxon>Tilletiales</taxon>
        <taxon>Tilletiaceae</taxon>
        <taxon>Tilletia</taxon>
    </lineage>
</organism>
<keyword evidence="3" id="KW-1185">Reference proteome</keyword>
<dbReference type="EMBL" id="LWDF02001350">
    <property type="protein sequence ID" value="KAE8239068.1"/>
    <property type="molecule type" value="Genomic_DNA"/>
</dbReference>
<evidence type="ECO:0000313" key="3">
    <source>
        <dbReference type="Proteomes" id="UP000077521"/>
    </source>
</evidence>
<evidence type="ECO:0000256" key="1">
    <source>
        <dbReference type="SAM" id="MobiDB-lite"/>
    </source>
</evidence>
<comment type="caution">
    <text evidence="2">The sequence shown here is derived from an EMBL/GenBank/DDBJ whole genome shotgun (WGS) entry which is preliminary data.</text>
</comment>
<feature type="compositionally biased region" description="Polar residues" evidence="1">
    <location>
        <begin position="118"/>
        <end position="127"/>
    </location>
</feature>
<accession>A0A8T8SGM0</accession>
<reference evidence="2" key="1">
    <citation type="submission" date="2016-04" db="EMBL/GenBank/DDBJ databases">
        <authorList>
            <person name="Nguyen H.D."/>
            <person name="Samba Siva P."/>
            <person name="Cullis J."/>
            <person name="Levesque C.A."/>
            <person name="Hambleton S."/>
        </authorList>
    </citation>
    <scope>NUCLEOTIDE SEQUENCE</scope>
    <source>
        <strain evidence="2">DAOMC 236416</strain>
    </source>
</reference>
<evidence type="ECO:0000313" key="2">
    <source>
        <dbReference type="EMBL" id="KAE8239068.1"/>
    </source>
</evidence>
<feature type="region of interest" description="Disordered" evidence="1">
    <location>
        <begin position="100"/>
        <end position="127"/>
    </location>
</feature>
<protein>
    <submittedName>
        <fullName evidence="2">Uncharacterized protein</fullName>
    </submittedName>
</protein>
<dbReference type="AlphaFoldDB" id="A0A8T8SGM0"/>
<proteinExistence type="predicted"/>
<sequence length="127" mass="13896">MSTVELGLLTKALGMNASARLKDTGRDVTLCPPFQPIDAFSSTIGANDLHPVCEIPFGNIDIFHQRVEDFSLGAKEVYLRPFAVLVDERRVVPVAAKAGYEGTGNVSDNDITRRRSHPQQSRGVGYH</sequence>
<dbReference type="Proteomes" id="UP000077521">
    <property type="component" value="Unassembled WGS sequence"/>
</dbReference>
<reference evidence="2" key="2">
    <citation type="journal article" date="2019" name="IMA Fungus">
        <title>Genome sequencing and comparison of five Tilletia species to identify candidate genes for the detection of regulated species infecting wheat.</title>
        <authorList>
            <person name="Nguyen H.D.T."/>
            <person name="Sultana T."/>
            <person name="Kesanakurti P."/>
            <person name="Hambleton S."/>
        </authorList>
    </citation>
    <scope>NUCLEOTIDE SEQUENCE</scope>
    <source>
        <strain evidence="2">DAOMC 236416</strain>
    </source>
</reference>